<feature type="transmembrane region" description="Helical" evidence="7">
    <location>
        <begin position="241"/>
        <end position="257"/>
    </location>
</feature>
<protein>
    <recommendedName>
        <fullName evidence="7">TRAP transporter large permease protein</fullName>
    </recommendedName>
</protein>
<evidence type="ECO:0000256" key="6">
    <source>
        <dbReference type="ARBA" id="ARBA00023136"/>
    </source>
</evidence>
<dbReference type="Pfam" id="PF06808">
    <property type="entry name" value="DctM"/>
    <property type="match status" value="1"/>
</dbReference>
<feature type="transmembrane region" description="Helical" evidence="7">
    <location>
        <begin position="313"/>
        <end position="330"/>
    </location>
</feature>
<feature type="transmembrane region" description="Helical" evidence="7">
    <location>
        <begin position="48"/>
        <end position="70"/>
    </location>
</feature>
<keyword evidence="10" id="KW-1185">Reference proteome</keyword>
<evidence type="ECO:0000256" key="4">
    <source>
        <dbReference type="ARBA" id="ARBA00022692"/>
    </source>
</evidence>
<keyword evidence="7" id="KW-0813">Transport</keyword>
<dbReference type="Proteomes" id="UP000199236">
    <property type="component" value="Unassembled WGS sequence"/>
</dbReference>
<comment type="subcellular location">
    <subcellularLocation>
        <location evidence="1 7">Cell inner membrane</location>
        <topology evidence="1 7">Multi-pass membrane protein</topology>
    </subcellularLocation>
</comment>
<keyword evidence="3 7" id="KW-0997">Cell inner membrane</keyword>
<feature type="transmembrane region" description="Helical" evidence="7">
    <location>
        <begin position="359"/>
        <end position="386"/>
    </location>
</feature>
<dbReference type="GO" id="GO:0005886">
    <property type="term" value="C:plasma membrane"/>
    <property type="evidence" value="ECO:0007669"/>
    <property type="project" value="UniProtKB-SubCell"/>
</dbReference>
<comment type="function">
    <text evidence="7">Part of the tripartite ATP-independent periplasmic (TRAP) transport system.</text>
</comment>
<evidence type="ECO:0000256" key="7">
    <source>
        <dbReference type="RuleBase" id="RU369079"/>
    </source>
</evidence>
<keyword evidence="6 7" id="KW-0472">Membrane</keyword>
<organism evidence="9 10">
    <name type="scientific">Cohaesibacter marisflavi</name>
    <dbReference type="NCBI Taxonomy" id="655353"/>
    <lineage>
        <taxon>Bacteria</taxon>
        <taxon>Pseudomonadati</taxon>
        <taxon>Pseudomonadota</taxon>
        <taxon>Alphaproteobacteria</taxon>
        <taxon>Hyphomicrobiales</taxon>
        <taxon>Cohaesibacteraceae</taxon>
    </lineage>
</organism>
<dbReference type="GO" id="GO:0022857">
    <property type="term" value="F:transmembrane transporter activity"/>
    <property type="evidence" value="ECO:0007669"/>
    <property type="project" value="UniProtKB-UniRule"/>
</dbReference>
<evidence type="ECO:0000256" key="5">
    <source>
        <dbReference type="ARBA" id="ARBA00022989"/>
    </source>
</evidence>
<feature type="transmembrane region" description="Helical" evidence="7">
    <location>
        <begin position="398"/>
        <end position="421"/>
    </location>
</feature>
<feature type="transmembrane region" description="Helical" evidence="7">
    <location>
        <begin position="134"/>
        <end position="151"/>
    </location>
</feature>
<dbReference type="RefSeq" id="WP_090071231.1">
    <property type="nucleotide sequence ID" value="NZ_FOVR01000003.1"/>
</dbReference>
<evidence type="ECO:0000256" key="3">
    <source>
        <dbReference type="ARBA" id="ARBA00022519"/>
    </source>
</evidence>
<evidence type="ECO:0000259" key="8">
    <source>
        <dbReference type="Pfam" id="PF06808"/>
    </source>
</evidence>
<dbReference type="InterPro" id="IPR010656">
    <property type="entry name" value="DctM"/>
</dbReference>
<evidence type="ECO:0000313" key="9">
    <source>
        <dbReference type="EMBL" id="SFO17599.1"/>
    </source>
</evidence>
<dbReference type="OrthoDB" id="7374726at2"/>
<dbReference type="STRING" id="655353.SAMN04488056_103450"/>
<dbReference type="PANTHER" id="PTHR33362">
    <property type="entry name" value="SIALIC ACID TRAP TRANSPORTER PERMEASE PROTEIN SIAT-RELATED"/>
    <property type="match status" value="1"/>
</dbReference>
<evidence type="ECO:0000256" key="1">
    <source>
        <dbReference type="ARBA" id="ARBA00004429"/>
    </source>
</evidence>
<dbReference type="PANTHER" id="PTHR33362:SF3">
    <property type="entry name" value="SIALIC ACID TRAP TRANSPORTER PERMEASE PROTEIN SIAT"/>
    <property type="match status" value="1"/>
</dbReference>
<dbReference type="PIRSF" id="PIRSF006066">
    <property type="entry name" value="HI0050"/>
    <property type="match status" value="1"/>
</dbReference>
<keyword evidence="5 7" id="KW-1133">Transmembrane helix</keyword>
<comment type="similarity">
    <text evidence="7">Belongs to the TRAP transporter large permease family.</text>
</comment>
<dbReference type="NCBIfam" id="TIGR00786">
    <property type="entry name" value="dctM"/>
    <property type="match status" value="1"/>
</dbReference>
<dbReference type="InterPro" id="IPR004681">
    <property type="entry name" value="TRAP_DctM"/>
</dbReference>
<feature type="transmembrane region" description="Helical" evidence="7">
    <location>
        <begin position="269"/>
        <end position="293"/>
    </location>
</feature>
<feature type="transmembrane region" description="Helical" evidence="7">
    <location>
        <begin position="214"/>
        <end position="235"/>
    </location>
</feature>
<sequence length="429" mass="44726">MTETMFMILPIWFIAIIIGVPLYLAISLAGTAFIVINGIPALAVPQKIVMAANSFPLLAAPFFILMGNVMNYSGVTTRLFRFVSVISSWMRGGLAHANIIASVVFAGMSGSAVADAGGLGALEIKAMKDAGYRSDLAVAVTSASATIGPILPPSLPMVIYGVTAEASIGSLFVGAIVPGLLMALALMVTVRAIAKRHNLPRDKFPGLCEVGRAFCDAFFALMTPVILLGGIMSGVFTPTEAAVVAAAYALVVGGLVYRDFSLSDLPQVILSTVQTTGLVMALVMTAGLLGWALSVARIPFMVGSLLADISHNPLIFLLIVNISLLVVGLFMEAIAAMLILIPIFVPVAMANGIDPTQFGVLFVLNLMIGTITPPVGVVLFLTASIADVPPERAIRAMIPFLIPLIVVLGAVTCIPSLTTWLPHLLGLGG</sequence>
<keyword evidence="4 7" id="KW-0812">Transmembrane</keyword>
<feature type="transmembrane region" description="Helical" evidence="7">
    <location>
        <begin position="99"/>
        <end position="122"/>
    </location>
</feature>
<dbReference type="AlphaFoldDB" id="A0A1I5F1T2"/>
<accession>A0A1I5F1T2</accession>
<feature type="domain" description="TRAP C4-dicarboxylate transport system permease DctM subunit" evidence="8">
    <location>
        <begin position="13"/>
        <end position="416"/>
    </location>
</feature>
<dbReference type="EMBL" id="FOVR01000003">
    <property type="protein sequence ID" value="SFO17599.1"/>
    <property type="molecule type" value="Genomic_DNA"/>
</dbReference>
<name>A0A1I5F1T2_9HYPH</name>
<proteinExistence type="inferred from homology"/>
<feature type="transmembrane region" description="Helical" evidence="7">
    <location>
        <begin position="171"/>
        <end position="194"/>
    </location>
</feature>
<reference evidence="9 10" key="1">
    <citation type="submission" date="2016-10" db="EMBL/GenBank/DDBJ databases">
        <authorList>
            <person name="de Groot N.N."/>
        </authorList>
    </citation>
    <scope>NUCLEOTIDE SEQUENCE [LARGE SCALE GENOMIC DNA]</scope>
    <source>
        <strain evidence="9 10">CGMCC 1.9157</strain>
    </source>
</reference>
<keyword evidence="2" id="KW-1003">Cell membrane</keyword>
<evidence type="ECO:0000256" key="2">
    <source>
        <dbReference type="ARBA" id="ARBA00022475"/>
    </source>
</evidence>
<feature type="transmembrane region" description="Helical" evidence="7">
    <location>
        <begin position="12"/>
        <end position="36"/>
    </location>
</feature>
<gene>
    <name evidence="9" type="ORF">SAMN04488056_103450</name>
</gene>
<evidence type="ECO:0000313" key="10">
    <source>
        <dbReference type="Proteomes" id="UP000199236"/>
    </source>
</evidence>
<comment type="subunit">
    <text evidence="7">The complex comprises the extracytoplasmic solute receptor protein and the two transmembrane proteins.</text>
</comment>